<keyword evidence="2" id="KW-1185">Reference proteome</keyword>
<evidence type="ECO:0000313" key="1">
    <source>
        <dbReference type="EMBL" id="GMT36914.1"/>
    </source>
</evidence>
<sequence length="120" mass="11299">VFAAEEGPLAGIPTSINGNVGLNGGGYGDVYGGKIKEGVYGAGGRVGGNVNLVGTAGLRRKRGITVNGSGASSGAIASGPDSFSMAGAASGSGSISFGNWAPRVAPVAPAVTTAAPAPAP</sequence>
<proteinExistence type="predicted"/>
<evidence type="ECO:0000313" key="2">
    <source>
        <dbReference type="Proteomes" id="UP001432322"/>
    </source>
</evidence>
<name>A0AAV5X1H3_9BILA</name>
<feature type="non-terminal residue" evidence="1">
    <location>
        <position position="120"/>
    </location>
</feature>
<accession>A0AAV5X1H3</accession>
<dbReference type="Proteomes" id="UP001432322">
    <property type="component" value="Unassembled WGS sequence"/>
</dbReference>
<feature type="non-terminal residue" evidence="1">
    <location>
        <position position="1"/>
    </location>
</feature>
<gene>
    <name evidence="1" type="ORF">PFISCL1PPCAC_28211</name>
</gene>
<dbReference type="AlphaFoldDB" id="A0AAV5X1H3"/>
<dbReference type="EMBL" id="BTSY01000007">
    <property type="protein sequence ID" value="GMT36914.1"/>
    <property type="molecule type" value="Genomic_DNA"/>
</dbReference>
<reference evidence="1" key="1">
    <citation type="submission" date="2023-10" db="EMBL/GenBank/DDBJ databases">
        <title>Genome assembly of Pristionchus species.</title>
        <authorList>
            <person name="Yoshida K."/>
            <person name="Sommer R.J."/>
        </authorList>
    </citation>
    <scope>NUCLEOTIDE SEQUENCE</scope>
    <source>
        <strain evidence="1">RS5133</strain>
    </source>
</reference>
<comment type="caution">
    <text evidence="1">The sequence shown here is derived from an EMBL/GenBank/DDBJ whole genome shotgun (WGS) entry which is preliminary data.</text>
</comment>
<protein>
    <submittedName>
        <fullName evidence="1">Uncharacterized protein</fullName>
    </submittedName>
</protein>
<organism evidence="1 2">
    <name type="scientific">Pristionchus fissidentatus</name>
    <dbReference type="NCBI Taxonomy" id="1538716"/>
    <lineage>
        <taxon>Eukaryota</taxon>
        <taxon>Metazoa</taxon>
        <taxon>Ecdysozoa</taxon>
        <taxon>Nematoda</taxon>
        <taxon>Chromadorea</taxon>
        <taxon>Rhabditida</taxon>
        <taxon>Rhabditina</taxon>
        <taxon>Diplogasteromorpha</taxon>
        <taxon>Diplogasteroidea</taxon>
        <taxon>Neodiplogasteridae</taxon>
        <taxon>Pristionchus</taxon>
    </lineage>
</organism>